<dbReference type="AlphaFoldDB" id="A0A382PX48"/>
<evidence type="ECO:0000313" key="2">
    <source>
        <dbReference type="EMBL" id="SVC76541.1"/>
    </source>
</evidence>
<accession>A0A382PX48</accession>
<feature type="transmembrane region" description="Helical" evidence="1">
    <location>
        <begin position="6"/>
        <end position="23"/>
    </location>
</feature>
<feature type="non-terminal residue" evidence="2">
    <location>
        <position position="1"/>
    </location>
</feature>
<proteinExistence type="predicted"/>
<dbReference type="EMBL" id="UINC01109612">
    <property type="protein sequence ID" value="SVC76541.1"/>
    <property type="molecule type" value="Genomic_DNA"/>
</dbReference>
<keyword evidence="1" id="KW-0812">Transmembrane</keyword>
<keyword evidence="1" id="KW-0472">Membrane</keyword>
<organism evidence="2">
    <name type="scientific">marine metagenome</name>
    <dbReference type="NCBI Taxonomy" id="408172"/>
    <lineage>
        <taxon>unclassified sequences</taxon>
        <taxon>metagenomes</taxon>
        <taxon>ecological metagenomes</taxon>
    </lineage>
</organism>
<sequence>GKRLHWLWVGAAILLILFFLTYAW</sequence>
<keyword evidence="1" id="KW-1133">Transmembrane helix</keyword>
<name>A0A382PX48_9ZZZZ</name>
<gene>
    <name evidence="2" type="ORF">METZ01_LOCUS329395</name>
</gene>
<reference evidence="2" key="1">
    <citation type="submission" date="2018-05" db="EMBL/GenBank/DDBJ databases">
        <authorList>
            <person name="Lanie J.A."/>
            <person name="Ng W.-L."/>
            <person name="Kazmierczak K.M."/>
            <person name="Andrzejewski T.M."/>
            <person name="Davidsen T.M."/>
            <person name="Wayne K.J."/>
            <person name="Tettelin H."/>
            <person name="Glass J.I."/>
            <person name="Rusch D."/>
            <person name="Podicherti R."/>
            <person name="Tsui H.-C.T."/>
            <person name="Winkler M.E."/>
        </authorList>
    </citation>
    <scope>NUCLEOTIDE SEQUENCE</scope>
</reference>
<protein>
    <submittedName>
        <fullName evidence="2">Uncharacterized protein</fullName>
    </submittedName>
</protein>
<evidence type="ECO:0000256" key="1">
    <source>
        <dbReference type="SAM" id="Phobius"/>
    </source>
</evidence>